<dbReference type="EMBL" id="JAMXLR010000012">
    <property type="protein sequence ID" value="MCO6042862.1"/>
    <property type="molecule type" value="Genomic_DNA"/>
</dbReference>
<name>A0A9X2F770_9BACT</name>
<reference evidence="2" key="1">
    <citation type="submission" date="2022-06" db="EMBL/GenBank/DDBJ databases">
        <title>Aeoliella straminimaris, a novel planctomycete from sediments.</title>
        <authorList>
            <person name="Vitorino I.R."/>
            <person name="Lage O.M."/>
        </authorList>
    </citation>
    <scope>NUCLEOTIDE SEQUENCE</scope>
    <source>
        <strain evidence="2">ICT_H6.2</strain>
    </source>
</reference>
<dbReference type="AlphaFoldDB" id="A0A9X2F770"/>
<comment type="caution">
    <text evidence="2">The sequence shown here is derived from an EMBL/GenBank/DDBJ whole genome shotgun (WGS) entry which is preliminary data.</text>
</comment>
<feature type="region of interest" description="Disordered" evidence="1">
    <location>
        <begin position="154"/>
        <end position="238"/>
    </location>
</feature>
<protein>
    <submittedName>
        <fullName evidence="2">Uncharacterized protein</fullName>
    </submittedName>
</protein>
<evidence type="ECO:0000256" key="1">
    <source>
        <dbReference type="SAM" id="MobiDB-lite"/>
    </source>
</evidence>
<feature type="compositionally biased region" description="Low complexity" evidence="1">
    <location>
        <begin position="188"/>
        <end position="215"/>
    </location>
</feature>
<feature type="compositionally biased region" description="Polar residues" evidence="1">
    <location>
        <begin position="158"/>
        <end position="172"/>
    </location>
</feature>
<gene>
    <name evidence="2" type="ORF">NG895_02975</name>
</gene>
<keyword evidence="3" id="KW-1185">Reference proteome</keyword>
<evidence type="ECO:0000313" key="3">
    <source>
        <dbReference type="Proteomes" id="UP001155241"/>
    </source>
</evidence>
<dbReference type="RefSeq" id="WP_252850962.1">
    <property type="nucleotide sequence ID" value="NZ_JAMXLR010000012.1"/>
</dbReference>
<sequence length="238" mass="25859">MTERERWIVYPLLFLALGASLRDKIIKSTHNQLVTCEALCVLDKDEKPLLVLGSERYPELSPTNSDFLMLDSLRTDSLKSNSIAGETILGHQMRIGRLEADAIVAKNYVLTDGKHQLPILGRYTEPLLNIYKAITAQYQIQRRSTLQKAIEARRKQLQEQANQKASAESTTKPPAEPDTEASAGPDTEASAEPAPESPAESAASPEESPAAVTEPESAEPESAKPAVDAPAAGEPKSE</sequence>
<accession>A0A9X2F770</accession>
<evidence type="ECO:0000313" key="2">
    <source>
        <dbReference type="EMBL" id="MCO6042862.1"/>
    </source>
</evidence>
<dbReference type="Proteomes" id="UP001155241">
    <property type="component" value="Unassembled WGS sequence"/>
</dbReference>
<organism evidence="2 3">
    <name type="scientific">Aeoliella straminimaris</name>
    <dbReference type="NCBI Taxonomy" id="2954799"/>
    <lineage>
        <taxon>Bacteria</taxon>
        <taxon>Pseudomonadati</taxon>
        <taxon>Planctomycetota</taxon>
        <taxon>Planctomycetia</taxon>
        <taxon>Pirellulales</taxon>
        <taxon>Lacipirellulaceae</taxon>
        <taxon>Aeoliella</taxon>
    </lineage>
</organism>
<proteinExistence type="predicted"/>